<comment type="caution">
    <text evidence="2">The sequence shown here is derived from an EMBL/GenBank/DDBJ whole genome shotgun (WGS) entry which is preliminary data.</text>
</comment>
<accession>A0A9P9YF38</accession>
<protein>
    <recommendedName>
        <fullName evidence="1">C-type lectin domain-containing protein</fullName>
    </recommendedName>
</protein>
<dbReference type="InterPro" id="IPR016186">
    <property type="entry name" value="C-type_lectin-like/link_sf"/>
</dbReference>
<dbReference type="InterPro" id="IPR001304">
    <property type="entry name" value="C-type_lectin-like"/>
</dbReference>
<dbReference type="InterPro" id="IPR050111">
    <property type="entry name" value="C-type_lectin/snaclec_domain"/>
</dbReference>
<proteinExistence type="predicted"/>
<dbReference type="EMBL" id="JAMKOV010000038">
    <property type="protein sequence ID" value="KAI8035393.1"/>
    <property type="molecule type" value="Genomic_DNA"/>
</dbReference>
<dbReference type="PANTHER" id="PTHR22803">
    <property type="entry name" value="MANNOSE, PHOSPHOLIPASE, LECTIN RECEPTOR RELATED"/>
    <property type="match status" value="1"/>
</dbReference>
<dbReference type="InterPro" id="IPR016187">
    <property type="entry name" value="CTDL_fold"/>
</dbReference>
<dbReference type="Gene3D" id="3.10.100.10">
    <property type="entry name" value="Mannose-Binding Protein A, subunit A"/>
    <property type="match status" value="1"/>
</dbReference>
<dbReference type="PROSITE" id="PS50041">
    <property type="entry name" value="C_TYPE_LECTIN_2"/>
    <property type="match status" value="1"/>
</dbReference>
<dbReference type="OrthoDB" id="6340082at2759"/>
<feature type="domain" description="C-type lectin" evidence="1">
    <location>
        <begin position="75"/>
        <end position="190"/>
    </location>
</feature>
<organism evidence="2 3">
    <name type="scientific">Drosophila gunungcola</name>
    <name type="common">fruit fly</name>
    <dbReference type="NCBI Taxonomy" id="103775"/>
    <lineage>
        <taxon>Eukaryota</taxon>
        <taxon>Metazoa</taxon>
        <taxon>Ecdysozoa</taxon>
        <taxon>Arthropoda</taxon>
        <taxon>Hexapoda</taxon>
        <taxon>Insecta</taxon>
        <taxon>Pterygota</taxon>
        <taxon>Neoptera</taxon>
        <taxon>Endopterygota</taxon>
        <taxon>Diptera</taxon>
        <taxon>Brachycera</taxon>
        <taxon>Muscomorpha</taxon>
        <taxon>Ephydroidea</taxon>
        <taxon>Drosophilidae</taxon>
        <taxon>Drosophila</taxon>
        <taxon>Sophophora</taxon>
    </lineage>
</organism>
<keyword evidence="3" id="KW-1185">Reference proteome</keyword>
<dbReference type="Proteomes" id="UP001059596">
    <property type="component" value="Unassembled WGS sequence"/>
</dbReference>
<evidence type="ECO:0000259" key="1">
    <source>
        <dbReference type="PROSITE" id="PS50041"/>
    </source>
</evidence>
<reference evidence="2" key="1">
    <citation type="journal article" date="2023" name="Genome Biol. Evol.">
        <title>Long-read-based Genome Assembly of Drosophila gunungcola Reveals Fewer Chemosensory Genes in Flower-breeding Species.</title>
        <authorList>
            <person name="Negi A."/>
            <person name="Liao B.Y."/>
            <person name="Yeh S.D."/>
        </authorList>
    </citation>
    <scope>NUCLEOTIDE SEQUENCE</scope>
    <source>
        <strain evidence="2">Sukarami</strain>
    </source>
</reference>
<evidence type="ECO:0000313" key="3">
    <source>
        <dbReference type="Proteomes" id="UP001059596"/>
    </source>
</evidence>
<dbReference type="SMART" id="SM00034">
    <property type="entry name" value="CLECT"/>
    <property type="match status" value="1"/>
</dbReference>
<gene>
    <name evidence="2" type="ORF">M5D96_011836</name>
</gene>
<dbReference type="SUPFAM" id="SSF56436">
    <property type="entry name" value="C-type lectin-like"/>
    <property type="match status" value="1"/>
</dbReference>
<dbReference type="CDD" id="cd00037">
    <property type="entry name" value="CLECT"/>
    <property type="match status" value="1"/>
</dbReference>
<sequence>MDAEDVERELQDTSNPFLTKILQLQKNNEKRISRLETQVKAQEALIIGMSGIPFRRSNQHYSEYFQKETRKFEQIGARRFYISDKHFPDSLPVAEGICRQMGGSLVAIKDQDELDAINAKVNNNTRFWLGINDRKNNGTYVSQATGKVAPFLKWRSGEPNNKGGDEHCVELLDGEMNDVPCSMHLFTICQEGNGV</sequence>
<evidence type="ECO:0000313" key="2">
    <source>
        <dbReference type="EMBL" id="KAI8035393.1"/>
    </source>
</evidence>
<dbReference type="AlphaFoldDB" id="A0A9P9YF38"/>
<name>A0A9P9YF38_9MUSC</name>
<dbReference type="Pfam" id="PF00059">
    <property type="entry name" value="Lectin_C"/>
    <property type="match status" value="1"/>
</dbReference>